<reference evidence="2" key="1">
    <citation type="submission" date="2022-01" db="EMBL/GenBank/DDBJ databases">
        <authorList>
            <person name="King R."/>
        </authorList>
    </citation>
    <scope>NUCLEOTIDE SEQUENCE</scope>
</reference>
<feature type="region of interest" description="Disordered" evidence="1">
    <location>
        <begin position="1"/>
        <end position="21"/>
    </location>
</feature>
<protein>
    <submittedName>
        <fullName evidence="2">Uncharacterized protein</fullName>
    </submittedName>
</protein>
<keyword evidence="3" id="KW-1185">Reference proteome</keyword>
<evidence type="ECO:0000313" key="2">
    <source>
        <dbReference type="EMBL" id="CAG9799446.1"/>
    </source>
</evidence>
<dbReference type="Proteomes" id="UP001153620">
    <property type="component" value="Chromosome 1"/>
</dbReference>
<sequence length="21" mass="2450">MISVQRPYSFQATNNLTHDRA</sequence>
<organism evidence="2 3">
    <name type="scientific">Chironomus riparius</name>
    <dbReference type="NCBI Taxonomy" id="315576"/>
    <lineage>
        <taxon>Eukaryota</taxon>
        <taxon>Metazoa</taxon>
        <taxon>Ecdysozoa</taxon>
        <taxon>Arthropoda</taxon>
        <taxon>Hexapoda</taxon>
        <taxon>Insecta</taxon>
        <taxon>Pterygota</taxon>
        <taxon>Neoptera</taxon>
        <taxon>Endopterygota</taxon>
        <taxon>Diptera</taxon>
        <taxon>Nematocera</taxon>
        <taxon>Chironomoidea</taxon>
        <taxon>Chironomidae</taxon>
        <taxon>Chironominae</taxon>
        <taxon>Chironomus</taxon>
    </lineage>
</organism>
<proteinExistence type="predicted"/>
<reference evidence="2" key="2">
    <citation type="submission" date="2022-10" db="EMBL/GenBank/DDBJ databases">
        <authorList>
            <consortium name="ENA_rothamsted_submissions"/>
            <consortium name="culmorum"/>
            <person name="King R."/>
        </authorList>
    </citation>
    <scope>NUCLEOTIDE SEQUENCE</scope>
</reference>
<dbReference type="EMBL" id="OU895877">
    <property type="protein sequence ID" value="CAG9799446.1"/>
    <property type="molecule type" value="Genomic_DNA"/>
</dbReference>
<evidence type="ECO:0000256" key="1">
    <source>
        <dbReference type="SAM" id="MobiDB-lite"/>
    </source>
</evidence>
<evidence type="ECO:0000313" key="3">
    <source>
        <dbReference type="Proteomes" id="UP001153620"/>
    </source>
</evidence>
<name>A0A9N9WKV2_9DIPT</name>
<dbReference type="AlphaFoldDB" id="A0A9N9WKV2"/>
<accession>A0A9N9WKV2</accession>
<gene>
    <name evidence="2" type="ORF">CHIRRI_LOCUS2413</name>
</gene>